<keyword evidence="2" id="KW-1185">Reference proteome</keyword>
<proteinExistence type="predicted"/>
<reference evidence="1" key="1">
    <citation type="submission" date="2018-02" db="EMBL/GenBank/DDBJ databases">
        <title>The genomes of Aspergillus section Nigri reveals drivers in fungal speciation.</title>
        <authorList>
            <consortium name="DOE Joint Genome Institute"/>
            <person name="Vesth T.C."/>
            <person name="Nybo J."/>
            <person name="Theobald S."/>
            <person name="Brandl J."/>
            <person name="Frisvad J.C."/>
            <person name="Nielsen K.F."/>
            <person name="Lyhne E.K."/>
            <person name="Kogle M.E."/>
            <person name="Kuo A."/>
            <person name="Riley R."/>
            <person name="Clum A."/>
            <person name="Nolan M."/>
            <person name="Lipzen A."/>
            <person name="Salamov A."/>
            <person name="Henrissat B."/>
            <person name="Wiebenga A."/>
            <person name="De vries R.P."/>
            <person name="Grigoriev I.V."/>
            <person name="Mortensen U.H."/>
            <person name="Andersen M.R."/>
            <person name="Baker S.E."/>
        </authorList>
    </citation>
    <scope>NUCLEOTIDE SEQUENCE</scope>
    <source>
        <strain evidence="1">CBS 621.78</strain>
    </source>
</reference>
<evidence type="ECO:0000313" key="2">
    <source>
        <dbReference type="Proteomes" id="UP000249057"/>
    </source>
</evidence>
<evidence type="ECO:0000313" key="1">
    <source>
        <dbReference type="EMBL" id="RAH40233.1"/>
    </source>
</evidence>
<organism evidence="1 2">
    <name type="scientific">Aspergillus brunneoviolaceus CBS 621.78</name>
    <dbReference type="NCBI Taxonomy" id="1450534"/>
    <lineage>
        <taxon>Eukaryota</taxon>
        <taxon>Fungi</taxon>
        <taxon>Dikarya</taxon>
        <taxon>Ascomycota</taxon>
        <taxon>Pezizomycotina</taxon>
        <taxon>Eurotiomycetes</taxon>
        <taxon>Eurotiomycetidae</taxon>
        <taxon>Eurotiales</taxon>
        <taxon>Aspergillaceae</taxon>
        <taxon>Aspergillus</taxon>
        <taxon>Aspergillus subgen. Circumdati</taxon>
    </lineage>
</organism>
<name>A0ACD1FTD2_9EURO</name>
<protein>
    <submittedName>
        <fullName evidence="1">Uncharacterized protein</fullName>
    </submittedName>
</protein>
<gene>
    <name evidence="1" type="ORF">BO95DRAFT_376130</name>
</gene>
<dbReference type="EMBL" id="KZ825416">
    <property type="protein sequence ID" value="RAH40233.1"/>
    <property type="molecule type" value="Genomic_DNA"/>
</dbReference>
<dbReference type="Proteomes" id="UP000249057">
    <property type="component" value="Unassembled WGS sequence"/>
</dbReference>
<sequence length="55" mass="6235">MARTSKSKAAKFNARTLTKLQAAIEKDPEIDLTANLPLRYSDRLNEMRQDVQTGK</sequence>
<accession>A0ACD1FTD2</accession>